<dbReference type="NCBIfam" id="NF041518">
    <property type="entry name" value="choice_anch_Q"/>
    <property type="match status" value="1"/>
</dbReference>
<dbReference type="Proteomes" id="UP000501379">
    <property type="component" value="Chromosome"/>
</dbReference>
<feature type="signal peptide" evidence="1">
    <location>
        <begin position="1"/>
        <end position="20"/>
    </location>
</feature>
<dbReference type="AlphaFoldDB" id="A0A6M8FG72"/>
<dbReference type="Pfam" id="PF13229">
    <property type="entry name" value="Beta_helix"/>
    <property type="match status" value="1"/>
</dbReference>
<dbReference type="InterPro" id="IPR059226">
    <property type="entry name" value="Choice_anch_Q_dom"/>
</dbReference>
<dbReference type="SUPFAM" id="SSF51126">
    <property type="entry name" value="Pectin lyase-like"/>
    <property type="match status" value="1"/>
</dbReference>
<accession>A0A6M8FG72</accession>
<gene>
    <name evidence="3" type="ORF">HNE05_18350</name>
</gene>
<protein>
    <submittedName>
        <fullName evidence="3">CSLREA domain-containing protein</fullName>
    </submittedName>
</protein>
<dbReference type="KEGG" id="pcam:HNE05_18350"/>
<dbReference type="Gene3D" id="2.160.20.10">
    <property type="entry name" value="Single-stranded right-handed beta-helix, Pectin lyase-like"/>
    <property type="match status" value="1"/>
</dbReference>
<name>A0A6M8FG72_9GAMM</name>
<keyword evidence="1" id="KW-0732">Signal</keyword>
<dbReference type="NCBIfam" id="TIGR04214">
    <property type="entry name" value="CSLREA_Nterm"/>
    <property type="match status" value="1"/>
</dbReference>
<evidence type="ECO:0000259" key="2">
    <source>
        <dbReference type="Pfam" id="PF13229"/>
    </source>
</evidence>
<evidence type="ECO:0000313" key="3">
    <source>
        <dbReference type="EMBL" id="QKE65233.1"/>
    </source>
</evidence>
<sequence>MPIRPLLLGTLLLAAFGTHAAQLVVTTTRDVHDGQCNSHCSLRDAVTVANQTPGPSTIQLPTGNFTLGIPSAFDSDESTIEDDQDNQRGDLDVSGELYISGSPTSLSRIIWYGEGLAYPSNADRLIEVLPGGNLTLEHLTLEAGFTPFEGGAVKNRGQLLVREVQLIGNVTYQKRMYPLSRANGGAIANYGTLTVLSSLFYSNRARADNAKQRALGGALYNRGKLRVSDTQFYKNGGIAGGALYNLSNATFERCAFTGNSSLYLPDWQHADAVLVNDGGALTLSNSTLTHNAGGVLSNGVARDPSRHSKLTLSHVTISQNEPKTGAERGIPRQVLLNWSELLIRNSLIVGNYDSWPGSSHEVTNCANLGDSFSYQAIGLLRNDEPSNCSADLYVPFEKTFTEVLSRVAPNHSDYNFTNALLPGSPAVDAAIGDCVGRDQRGVARPQDGNGDGVAVCDLGAIEMTAQ</sequence>
<organism evidence="3 4">
    <name type="scientific">Aquipseudomonas campi</name>
    <dbReference type="NCBI Taxonomy" id="2731681"/>
    <lineage>
        <taxon>Bacteria</taxon>
        <taxon>Pseudomonadati</taxon>
        <taxon>Pseudomonadota</taxon>
        <taxon>Gammaproteobacteria</taxon>
        <taxon>Pseudomonadales</taxon>
        <taxon>Pseudomonadaceae</taxon>
        <taxon>Aquipseudomonas</taxon>
    </lineage>
</organism>
<dbReference type="RefSeq" id="WP_173210938.1">
    <property type="nucleotide sequence ID" value="NZ_CP053697.2"/>
</dbReference>
<dbReference type="InterPro" id="IPR026457">
    <property type="entry name" value="CSLREA_Nterm"/>
</dbReference>
<dbReference type="InterPro" id="IPR011050">
    <property type="entry name" value="Pectin_lyase_fold/virulence"/>
</dbReference>
<evidence type="ECO:0000313" key="4">
    <source>
        <dbReference type="Proteomes" id="UP000501379"/>
    </source>
</evidence>
<proteinExistence type="predicted"/>
<reference evidence="3" key="1">
    <citation type="submission" date="2020-07" db="EMBL/GenBank/DDBJ databases">
        <title>Nitrate ammonifying Pseudomonas campi sp. nov. isolated from German agricultural grassland.</title>
        <authorList>
            <person name="Timsy T."/>
            <person name="Ulrich A."/>
            <person name="Spanner T."/>
            <person name="Foesel B."/>
            <person name="Kolb S."/>
            <person name="Horn M.A."/>
            <person name="Behrendt U."/>
        </authorList>
    </citation>
    <scope>NUCLEOTIDE SEQUENCE</scope>
    <source>
        <strain evidence="3">S1-A32-2</strain>
    </source>
</reference>
<dbReference type="EMBL" id="CP053697">
    <property type="protein sequence ID" value="QKE65233.1"/>
    <property type="molecule type" value="Genomic_DNA"/>
</dbReference>
<feature type="chain" id="PRO_5027063189" evidence="1">
    <location>
        <begin position="21"/>
        <end position="466"/>
    </location>
</feature>
<evidence type="ECO:0000256" key="1">
    <source>
        <dbReference type="SAM" id="SignalP"/>
    </source>
</evidence>
<feature type="domain" description="Right handed beta helix" evidence="2">
    <location>
        <begin position="174"/>
        <end position="297"/>
    </location>
</feature>
<dbReference type="InterPro" id="IPR039448">
    <property type="entry name" value="Beta_helix"/>
</dbReference>
<dbReference type="InterPro" id="IPR012334">
    <property type="entry name" value="Pectin_lyas_fold"/>
</dbReference>
<keyword evidence="4" id="KW-1185">Reference proteome</keyword>